<feature type="transmembrane region" description="Helical" evidence="20">
    <location>
        <begin position="527"/>
        <end position="548"/>
    </location>
</feature>
<evidence type="ECO:0000256" key="9">
    <source>
        <dbReference type="ARBA" id="ARBA00022801"/>
    </source>
</evidence>
<dbReference type="PROSITE" id="PS51462">
    <property type="entry name" value="NUDIX"/>
    <property type="match status" value="1"/>
</dbReference>
<dbReference type="Gene3D" id="3.90.79.20">
    <property type="match status" value="1"/>
</dbReference>
<dbReference type="PANTHER" id="PTHR22950:SF244">
    <property type="entry name" value="NEUTRAL AMINO ACID TRANSPORTER 9"/>
    <property type="match status" value="1"/>
</dbReference>
<keyword evidence="16" id="KW-1015">Disulfide bond</keyword>
<dbReference type="PANTHER" id="PTHR22950">
    <property type="entry name" value="AMINO ACID TRANSPORTER"/>
    <property type="match status" value="1"/>
</dbReference>
<evidence type="ECO:0000313" key="22">
    <source>
        <dbReference type="EMBL" id="KAK0398574.1"/>
    </source>
</evidence>
<dbReference type="NCBIfam" id="NF001299">
    <property type="entry name" value="PRK00241.1"/>
    <property type="match status" value="1"/>
</dbReference>
<feature type="transmembrane region" description="Helical" evidence="20">
    <location>
        <begin position="256"/>
        <end position="277"/>
    </location>
</feature>
<keyword evidence="6 20" id="KW-0812">Transmembrane</keyword>
<feature type="transmembrane region" description="Helical" evidence="20">
    <location>
        <begin position="601"/>
        <end position="626"/>
    </location>
</feature>
<feature type="domain" description="Nudix hydrolase" evidence="21">
    <location>
        <begin position="790"/>
        <end position="918"/>
    </location>
</feature>
<organism evidence="22 23">
    <name type="scientific">Steinernema hermaphroditum</name>
    <dbReference type="NCBI Taxonomy" id="289476"/>
    <lineage>
        <taxon>Eukaryota</taxon>
        <taxon>Metazoa</taxon>
        <taxon>Ecdysozoa</taxon>
        <taxon>Nematoda</taxon>
        <taxon>Chromadorea</taxon>
        <taxon>Rhabditida</taxon>
        <taxon>Tylenchina</taxon>
        <taxon>Panagrolaimomorpha</taxon>
        <taxon>Strongyloidoidea</taxon>
        <taxon>Steinernematidae</taxon>
        <taxon>Steinernema</taxon>
    </lineage>
</organism>
<evidence type="ECO:0000256" key="10">
    <source>
        <dbReference type="ARBA" id="ARBA00022842"/>
    </source>
</evidence>
<evidence type="ECO:0000256" key="1">
    <source>
        <dbReference type="ARBA" id="ARBA00001946"/>
    </source>
</evidence>
<name>A0AA39H5N5_9BILA</name>
<dbReference type="InterPro" id="IPR015797">
    <property type="entry name" value="NUDIX_hydrolase-like_dom_sf"/>
</dbReference>
<feature type="transmembrane region" description="Helical" evidence="20">
    <location>
        <begin position="283"/>
        <end position="302"/>
    </location>
</feature>
<dbReference type="GO" id="GO:0015179">
    <property type="term" value="F:L-amino acid transmembrane transporter activity"/>
    <property type="evidence" value="ECO:0007669"/>
    <property type="project" value="TreeGrafter"/>
</dbReference>
<evidence type="ECO:0000256" key="8">
    <source>
        <dbReference type="ARBA" id="ARBA00022753"/>
    </source>
</evidence>
<dbReference type="FunFam" id="3.90.79.10:FF:000074">
    <property type="entry name" value="Mutt/nudix family protein-like protein"/>
    <property type="match status" value="1"/>
</dbReference>
<keyword evidence="15 20" id="KW-0472">Membrane</keyword>
<keyword evidence="17" id="KW-0325">Glycoprotein</keyword>
<evidence type="ECO:0000256" key="20">
    <source>
        <dbReference type="SAM" id="Phobius"/>
    </source>
</evidence>
<dbReference type="CDD" id="cd03429">
    <property type="entry name" value="NUDIX_NADH_pyrophosphatase_Nudt13"/>
    <property type="match status" value="1"/>
</dbReference>
<dbReference type="InterPro" id="IPR020084">
    <property type="entry name" value="NUDIX_hydrolase_CS"/>
</dbReference>
<keyword evidence="9" id="KW-0378">Hydrolase</keyword>
<dbReference type="Pfam" id="PF00293">
    <property type="entry name" value="NUDIX"/>
    <property type="match status" value="1"/>
</dbReference>
<evidence type="ECO:0000256" key="14">
    <source>
        <dbReference type="ARBA" id="ARBA00023053"/>
    </source>
</evidence>
<dbReference type="Proteomes" id="UP001175271">
    <property type="component" value="Unassembled WGS sequence"/>
</dbReference>
<dbReference type="GO" id="GO:0031902">
    <property type="term" value="C:late endosome membrane"/>
    <property type="evidence" value="ECO:0007669"/>
    <property type="project" value="UniProtKB-SubCell"/>
</dbReference>
<keyword evidence="14" id="KW-0915">Sodium</keyword>
<feature type="transmembrane region" description="Helical" evidence="20">
    <location>
        <begin position="568"/>
        <end position="589"/>
    </location>
</feature>
<dbReference type="EMBL" id="JAUCMV010000005">
    <property type="protein sequence ID" value="KAK0398574.1"/>
    <property type="molecule type" value="Genomic_DNA"/>
</dbReference>
<evidence type="ECO:0000256" key="17">
    <source>
        <dbReference type="ARBA" id="ARBA00023180"/>
    </source>
</evidence>
<comment type="caution">
    <text evidence="22">The sequence shown here is derived from an EMBL/GenBank/DDBJ whole genome shotgun (WGS) entry which is preliminary data.</text>
</comment>
<evidence type="ECO:0000256" key="5">
    <source>
        <dbReference type="ARBA" id="ARBA00022448"/>
    </source>
</evidence>
<feature type="transmembrane region" description="Helical" evidence="20">
    <location>
        <begin position="445"/>
        <end position="465"/>
    </location>
</feature>
<dbReference type="GO" id="GO:0046872">
    <property type="term" value="F:metal ion binding"/>
    <property type="evidence" value="ECO:0007669"/>
    <property type="project" value="UniProtKB-KW"/>
</dbReference>
<dbReference type="EC" id="3.6.1.22" evidence="4"/>
<evidence type="ECO:0000256" key="2">
    <source>
        <dbReference type="ARBA" id="ARBA00004107"/>
    </source>
</evidence>
<evidence type="ECO:0000256" key="15">
    <source>
        <dbReference type="ARBA" id="ARBA00023136"/>
    </source>
</evidence>
<keyword evidence="18" id="KW-0458">Lysosome</keyword>
<evidence type="ECO:0000256" key="6">
    <source>
        <dbReference type="ARBA" id="ARBA00022692"/>
    </source>
</evidence>
<keyword evidence="7" id="KW-0479">Metal-binding</keyword>
<keyword evidence="5" id="KW-0813">Transport</keyword>
<sequence>MLKAATVNRDCTTVVGLIQFGNYRVVPHKIALKVENDDKTKEWIVQMEKYDAIKWNTFDADKWPSARASFPALTLRNVCRGITTENVEIKVSVHGVISFDSSDPRKEPLIFKKTDPAVTDYKERISVSAKKSASFNCPIKYMHVFLKIHISASLPRLSSILSTDYVDPNRQRRPYVPYSLSSRNASYSSLTSAQGDSASISDGHRDHSMAIRYRLFSRLDPTGSTLTMPNHIVPSEFFSILPFDDFKDESGKQGSIVTIFSIWNTMMGTSLLAMPWALQQAGLVWGLFLMLAMAFLALYTAYRVVQSPEGLTVNGSAVAEFSDVCRYYWGKWGEMIAVIFSIVVLLGGVIVYWVLMSNFLFFTGNVVYEAILPNSTTLPVMANKTFTCDVYCLDSEALQTSAVSDFSEESTFDKLWKLQGTVPLYLAILTFPLMNLKSPSFFAKFNMLGTISVMYLLCFTASKAFECGFNMNFTDPSSPHYVELFRWNFPALTGTLALSYFIHNAILTILRNQKNPENNARDLSIGYVLSAFCYVFIGFMFFAAFPTYRRCISDNFLNNFGSGDVMSAIARMFLLFQMITVLPLLMYFIRSQFFYTVTGNVYPGLGLVCLLNFVVMAIAVLFAMVYPHVGSILRYVGSLSGLVYIFTLPCAVYLMRLRNTGHICHTLADYGLQASIRNSVLLDALPGEDNEFTPLFGCSLKTLEPPRDSGMPADEPRKRLAGVLGGSLINLRFAMLTMTSELHRNWVAKMQTLAKWSNIYNYCPKCSSSLRMRHSKTGASCSLCDRVYYPTISPVAIVLVHDESSEHCLLVRHSGSMNGVYTSIAGFAETGESLEDAVRREVAEEVGLEVDNVRYMGMSQPWPMPDSSLMTAFVARASMNDKLDIAPDELQHAGWFNKNEVRLAIQCTDADVHLKGMLSNKCEPNVLKYVPPSGAIAHRMITFWANS</sequence>
<evidence type="ECO:0000256" key="12">
    <source>
        <dbReference type="ARBA" id="ARBA00022989"/>
    </source>
</evidence>
<dbReference type="InterPro" id="IPR049734">
    <property type="entry name" value="NudC-like_C"/>
</dbReference>
<proteinExistence type="inferred from homology"/>
<comment type="cofactor">
    <cofactor evidence="1">
        <name>Mg(2+)</name>
        <dbReference type="ChEBI" id="CHEBI:18420"/>
    </cofactor>
</comment>
<evidence type="ECO:0000256" key="13">
    <source>
        <dbReference type="ARBA" id="ARBA00023027"/>
    </source>
</evidence>
<evidence type="ECO:0000256" key="18">
    <source>
        <dbReference type="ARBA" id="ARBA00023228"/>
    </source>
</evidence>
<keyword evidence="11" id="KW-0029">Amino-acid transport</keyword>
<dbReference type="SUPFAM" id="SSF55811">
    <property type="entry name" value="Nudix"/>
    <property type="match status" value="1"/>
</dbReference>
<keyword evidence="10" id="KW-0460">Magnesium</keyword>
<keyword evidence="8" id="KW-0967">Endosome</keyword>
<evidence type="ECO:0000256" key="4">
    <source>
        <dbReference type="ARBA" id="ARBA00012381"/>
    </source>
</evidence>
<evidence type="ECO:0000256" key="16">
    <source>
        <dbReference type="ARBA" id="ARBA00023157"/>
    </source>
</evidence>
<keyword evidence="13" id="KW-0520">NAD</keyword>
<dbReference type="Gene3D" id="3.90.79.10">
    <property type="entry name" value="Nucleoside Triphosphate Pyrophosphohydrolase"/>
    <property type="match status" value="1"/>
</dbReference>
<evidence type="ECO:0000256" key="7">
    <source>
        <dbReference type="ARBA" id="ARBA00022723"/>
    </source>
</evidence>
<keyword evidence="12 20" id="KW-1133">Transmembrane helix</keyword>
<reference evidence="22" key="1">
    <citation type="submission" date="2023-06" db="EMBL/GenBank/DDBJ databases">
        <title>Genomic analysis of the entomopathogenic nematode Steinernema hermaphroditum.</title>
        <authorList>
            <person name="Schwarz E.M."/>
            <person name="Heppert J.K."/>
            <person name="Baniya A."/>
            <person name="Schwartz H.T."/>
            <person name="Tan C.-H."/>
            <person name="Antoshechkin I."/>
            <person name="Sternberg P.W."/>
            <person name="Goodrich-Blair H."/>
            <person name="Dillman A.R."/>
        </authorList>
    </citation>
    <scope>NUCLEOTIDE SEQUENCE</scope>
    <source>
        <strain evidence="22">PS9179</strain>
        <tissue evidence="22">Whole animal</tissue>
    </source>
</reference>
<dbReference type="InterPro" id="IPR000086">
    <property type="entry name" value="NUDIX_hydrolase_dom"/>
</dbReference>
<evidence type="ECO:0000256" key="11">
    <source>
        <dbReference type="ARBA" id="ARBA00022970"/>
    </source>
</evidence>
<dbReference type="Pfam" id="PF01490">
    <property type="entry name" value="Aa_trans"/>
    <property type="match status" value="2"/>
</dbReference>
<feature type="transmembrane region" description="Helical" evidence="20">
    <location>
        <begin position="485"/>
        <end position="506"/>
    </location>
</feature>
<dbReference type="PROSITE" id="PS00893">
    <property type="entry name" value="NUDIX_BOX"/>
    <property type="match status" value="1"/>
</dbReference>
<feature type="transmembrane region" description="Helical" evidence="20">
    <location>
        <begin position="632"/>
        <end position="655"/>
    </location>
</feature>
<evidence type="ECO:0000313" key="23">
    <source>
        <dbReference type="Proteomes" id="UP001175271"/>
    </source>
</evidence>
<keyword evidence="23" id="KW-1185">Reference proteome</keyword>
<feature type="transmembrane region" description="Helical" evidence="20">
    <location>
        <begin position="336"/>
        <end position="355"/>
    </location>
</feature>
<comment type="subcellular location">
    <subcellularLocation>
        <location evidence="2">Late endosome membrane</location>
        <topology evidence="2">Multi-pass membrane protein</topology>
    </subcellularLocation>
    <subcellularLocation>
        <location evidence="3">Lysosome membrane</location>
        <topology evidence="3">Multi-pass membrane protein</topology>
    </subcellularLocation>
</comment>
<evidence type="ECO:0000256" key="3">
    <source>
        <dbReference type="ARBA" id="ARBA00004155"/>
    </source>
</evidence>
<evidence type="ECO:0000256" key="19">
    <source>
        <dbReference type="ARBA" id="ARBA00038442"/>
    </source>
</evidence>
<evidence type="ECO:0000259" key="21">
    <source>
        <dbReference type="PROSITE" id="PS51462"/>
    </source>
</evidence>
<comment type="similarity">
    <text evidence="19">Belongs to the amino acid/polyamine transporter 2 family. SLC38A9 subfamily.</text>
</comment>
<accession>A0AA39H5N5</accession>
<dbReference type="GO" id="GO:0016787">
    <property type="term" value="F:hydrolase activity"/>
    <property type="evidence" value="ECO:0007669"/>
    <property type="project" value="UniProtKB-KW"/>
</dbReference>
<dbReference type="AlphaFoldDB" id="A0AA39H5N5"/>
<protein>
    <recommendedName>
        <fullName evidence="4">NAD(+) diphosphatase</fullName>
        <ecNumber evidence="4">3.6.1.22</ecNumber>
    </recommendedName>
</protein>
<dbReference type="InterPro" id="IPR013057">
    <property type="entry name" value="AA_transpt_TM"/>
</dbReference>
<gene>
    <name evidence="22" type="ORF">QR680_002652</name>
</gene>
<dbReference type="GO" id="GO:0005765">
    <property type="term" value="C:lysosomal membrane"/>
    <property type="evidence" value="ECO:0007669"/>
    <property type="project" value="UniProtKB-SubCell"/>
</dbReference>